<evidence type="ECO:0000313" key="1">
    <source>
        <dbReference type="EMBL" id="MFD1735359.1"/>
    </source>
</evidence>
<proteinExistence type="predicted"/>
<gene>
    <name evidence="1" type="ORF">ACFSCX_02160</name>
</gene>
<keyword evidence="2" id="KW-1185">Reference proteome</keyword>
<dbReference type="Pfam" id="PF07870">
    <property type="entry name" value="DUF1657"/>
    <property type="match status" value="1"/>
</dbReference>
<protein>
    <submittedName>
        <fullName evidence="1">DUF1657 domain-containing protein</fullName>
    </submittedName>
</protein>
<name>A0ABW4LJG2_9BACI</name>
<comment type="caution">
    <text evidence="1">The sequence shown here is derived from an EMBL/GenBank/DDBJ whole genome shotgun (WGS) entry which is preliminary data.</text>
</comment>
<dbReference type="Proteomes" id="UP001597214">
    <property type="component" value="Unassembled WGS sequence"/>
</dbReference>
<organism evidence="1 2">
    <name type="scientific">Bacillus salitolerans</name>
    <dbReference type="NCBI Taxonomy" id="1437434"/>
    <lineage>
        <taxon>Bacteria</taxon>
        <taxon>Bacillati</taxon>
        <taxon>Bacillota</taxon>
        <taxon>Bacilli</taxon>
        <taxon>Bacillales</taxon>
        <taxon>Bacillaceae</taxon>
        <taxon>Bacillus</taxon>
    </lineage>
</organism>
<dbReference type="InterPro" id="IPR012452">
    <property type="entry name" value="DUF1657"/>
</dbReference>
<reference evidence="2" key="1">
    <citation type="journal article" date="2019" name="Int. J. Syst. Evol. Microbiol.">
        <title>The Global Catalogue of Microorganisms (GCM) 10K type strain sequencing project: providing services to taxonomists for standard genome sequencing and annotation.</title>
        <authorList>
            <consortium name="The Broad Institute Genomics Platform"/>
            <consortium name="The Broad Institute Genome Sequencing Center for Infectious Disease"/>
            <person name="Wu L."/>
            <person name="Ma J."/>
        </authorList>
    </citation>
    <scope>NUCLEOTIDE SEQUENCE [LARGE SCALE GENOMIC DNA]</scope>
    <source>
        <strain evidence="2">CCUG 49339</strain>
    </source>
</reference>
<dbReference type="RefSeq" id="WP_377926457.1">
    <property type="nucleotide sequence ID" value="NZ_JBHUEM010000003.1"/>
</dbReference>
<evidence type="ECO:0000313" key="2">
    <source>
        <dbReference type="Proteomes" id="UP001597214"/>
    </source>
</evidence>
<dbReference type="EMBL" id="JBHUEM010000003">
    <property type="protein sequence ID" value="MFD1735359.1"/>
    <property type="molecule type" value="Genomic_DNA"/>
</dbReference>
<sequence length="68" mass="7818">MTVASQVKQSLATLESMHAGFQTFALKSQDDVAKRDFHEAMLLTEEMIQDLKKRVGELEREEPQYQGF</sequence>
<accession>A0ABW4LJG2</accession>